<dbReference type="Proteomes" id="UP000796761">
    <property type="component" value="Unassembled WGS sequence"/>
</dbReference>
<accession>A0A8K1LSI3</accession>
<comment type="caution">
    <text evidence="1">The sequence shown here is derived from an EMBL/GenBank/DDBJ whole genome shotgun (WGS) entry which is preliminary data.</text>
</comment>
<keyword evidence="2" id="KW-1185">Reference proteome</keyword>
<dbReference type="OrthoDB" id="276744at2759"/>
<dbReference type="AlphaFoldDB" id="A0A8K1LSI3"/>
<gene>
    <name evidence="1" type="ORF">HGM15179_003011</name>
</gene>
<evidence type="ECO:0000313" key="1">
    <source>
        <dbReference type="EMBL" id="TRZ24078.1"/>
    </source>
</evidence>
<evidence type="ECO:0000313" key="2">
    <source>
        <dbReference type="Proteomes" id="UP000796761"/>
    </source>
</evidence>
<sequence length="165" mass="19024">MYPQQICGLHQARLEGRKALQRDLGRLDRWAEANGRRLNKAQGWVLCSGHNNQAVTQAGAEWLEKDLGVLVDSDEHEPECAQEAKKANDLLSWIQHSMYSRTREVILPLYSAVVRPHLNLCVQFWAPHCKKDTEVLDRVQRRAMELVKGLEHKFYKELAERAGRV</sequence>
<proteinExistence type="predicted"/>
<dbReference type="EMBL" id="SWJQ01000053">
    <property type="protein sequence ID" value="TRZ24078.1"/>
    <property type="molecule type" value="Genomic_DNA"/>
</dbReference>
<organism evidence="1 2">
    <name type="scientific">Zosterops borbonicus</name>
    <dbReference type="NCBI Taxonomy" id="364589"/>
    <lineage>
        <taxon>Eukaryota</taxon>
        <taxon>Metazoa</taxon>
        <taxon>Chordata</taxon>
        <taxon>Craniata</taxon>
        <taxon>Vertebrata</taxon>
        <taxon>Euteleostomi</taxon>
        <taxon>Archelosauria</taxon>
        <taxon>Archosauria</taxon>
        <taxon>Dinosauria</taxon>
        <taxon>Saurischia</taxon>
        <taxon>Theropoda</taxon>
        <taxon>Coelurosauria</taxon>
        <taxon>Aves</taxon>
        <taxon>Neognathae</taxon>
        <taxon>Neoaves</taxon>
        <taxon>Telluraves</taxon>
        <taxon>Australaves</taxon>
        <taxon>Passeriformes</taxon>
        <taxon>Sylvioidea</taxon>
        <taxon>Zosteropidae</taxon>
        <taxon>Zosterops</taxon>
    </lineage>
</organism>
<protein>
    <submittedName>
        <fullName evidence="1">Uncharacterized protein</fullName>
    </submittedName>
</protein>
<name>A0A8K1LSI3_9PASS</name>
<dbReference type="PANTHER" id="PTHR33332">
    <property type="entry name" value="REVERSE TRANSCRIPTASE DOMAIN-CONTAINING PROTEIN"/>
    <property type="match status" value="1"/>
</dbReference>
<reference evidence="1" key="1">
    <citation type="submission" date="2019-04" db="EMBL/GenBank/DDBJ databases">
        <title>Genome assembly of Zosterops borbonicus 15179.</title>
        <authorList>
            <person name="Leroy T."/>
            <person name="Anselmetti Y."/>
            <person name="Tilak M.-K."/>
            <person name="Nabholz B."/>
        </authorList>
    </citation>
    <scope>NUCLEOTIDE SEQUENCE</scope>
    <source>
        <strain evidence="1">HGM_15179</strain>
        <tissue evidence="1">Muscle</tissue>
    </source>
</reference>